<dbReference type="InterPro" id="IPR036397">
    <property type="entry name" value="RNaseH_sf"/>
</dbReference>
<dbReference type="Pfam" id="PF13358">
    <property type="entry name" value="DDE_3"/>
    <property type="match status" value="1"/>
</dbReference>
<proteinExistence type="predicted"/>
<dbReference type="AlphaFoldDB" id="A0A418EIE5"/>
<evidence type="ECO:0000259" key="1">
    <source>
        <dbReference type="Pfam" id="PF13358"/>
    </source>
</evidence>
<comment type="caution">
    <text evidence="2">The sequence shown here is derived from an EMBL/GenBank/DDBJ whole genome shotgun (WGS) entry which is preliminary data.</text>
</comment>
<dbReference type="GO" id="GO:0003676">
    <property type="term" value="F:nucleic acid binding"/>
    <property type="evidence" value="ECO:0007669"/>
    <property type="project" value="InterPro"/>
</dbReference>
<reference evidence="2 3" key="1">
    <citation type="submission" date="2018-08" db="EMBL/GenBank/DDBJ databases">
        <title>Aphanomyces genome sequencing and annotation.</title>
        <authorList>
            <person name="Minardi D."/>
            <person name="Oidtmann B."/>
            <person name="Van Der Giezen M."/>
            <person name="Studholme D.J."/>
        </authorList>
    </citation>
    <scope>NUCLEOTIDE SEQUENCE [LARGE SCALE GENOMIC DNA]</scope>
    <source>
        <strain evidence="2 3">Da</strain>
    </source>
</reference>
<dbReference type="PANTHER" id="PTHR46564">
    <property type="entry name" value="TRANSPOSASE"/>
    <property type="match status" value="1"/>
</dbReference>
<dbReference type="VEuPathDB" id="FungiDB:H257_11909"/>
<gene>
    <name evidence="2" type="ORF">DYB37_010633</name>
</gene>
<sequence length="269" mass="30538">MREALERYVDQNCTYTLTAMKHSIVNDFPGTDLSVQTISRHLLGMLYTIKAVRIEPVTCNNEANKTKRKAFVDTLLQHQQCGDYIVYYDETNYNIYCHRTLGRAKKGQRATLVLPPSNGPNLQVQCAVSTEQGLVCHRLVHGSIKMVQNVAFVEEVYQAVKASASWNTNFEDKRVVIVLDNAPAHSQTEQHVEPNEDLVLLRLGPYSPMLNPIESCFSVLKAHIKRFLASLTNVLFERGEFNSFLESRMRLLRSCPGKPSMHYLVIGYS</sequence>
<dbReference type="Gene3D" id="3.30.420.10">
    <property type="entry name" value="Ribonuclease H-like superfamily/Ribonuclease H"/>
    <property type="match status" value="1"/>
</dbReference>
<accession>A0A418EIE5</accession>
<dbReference type="Proteomes" id="UP000285430">
    <property type="component" value="Unassembled WGS sequence"/>
</dbReference>
<evidence type="ECO:0000313" key="3">
    <source>
        <dbReference type="Proteomes" id="UP000285430"/>
    </source>
</evidence>
<feature type="domain" description="Tc1-like transposase DDE" evidence="1">
    <location>
        <begin position="85"/>
        <end position="226"/>
    </location>
</feature>
<organism evidence="2 3">
    <name type="scientific">Aphanomyces astaci</name>
    <name type="common">Crayfish plague agent</name>
    <dbReference type="NCBI Taxonomy" id="112090"/>
    <lineage>
        <taxon>Eukaryota</taxon>
        <taxon>Sar</taxon>
        <taxon>Stramenopiles</taxon>
        <taxon>Oomycota</taxon>
        <taxon>Saprolegniomycetes</taxon>
        <taxon>Saprolegniales</taxon>
        <taxon>Verrucalvaceae</taxon>
        <taxon>Aphanomyces</taxon>
    </lineage>
</organism>
<dbReference type="InterPro" id="IPR038717">
    <property type="entry name" value="Tc1-like_DDE_dom"/>
</dbReference>
<dbReference type="EMBL" id="QUTH01004452">
    <property type="protein sequence ID" value="RHZ13747.1"/>
    <property type="molecule type" value="Genomic_DNA"/>
</dbReference>
<dbReference type="PANTHER" id="PTHR46564:SF1">
    <property type="entry name" value="TRANSPOSASE"/>
    <property type="match status" value="1"/>
</dbReference>
<name>A0A418EIE5_APHAT</name>
<protein>
    <recommendedName>
        <fullName evidence="1">Tc1-like transposase DDE domain-containing protein</fullName>
    </recommendedName>
</protein>
<evidence type="ECO:0000313" key="2">
    <source>
        <dbReference type="EMBL" id="RHZ13747.1"/>
    </source>
</evidence>